<organism evidence="2">
    <name type="scientific">Campylobacter sp. CCS1377</name>
    <dbReference type="NCBI Taxonomy" id="3158229"/>
    <lineage>
        <taxon>Bacteria</taxon>
        <taxon>Pseudomonadati</taxon>
        <taxon>Campylobacterota</taxon>
        <taxon>Epsilonproteobacteria</taxon>
        <taxon>Campylobacterales</taxon>
        <taxon>Campylobacteraceae</taxon>
        <taxon>Campylobacter</taxon>
    </lineage>
</organism>
<name>A0AAU7E8H2_9BACT</name>
<feature type="region of interest" description="Disordered" evidence="1">
    <location>
        <begin position="93"/>
        <end position="112"/>
    </location>
</feature>
<proteinExistence type="predicted"/>
<accession>A0AAU7E8H2</accession>
<gene>
    <name evidence="2" type="ORF">AAH949_02920</name>
</gene>
<dbReference type="EMBL" id="CP155620">
    <property type="protein sequence ID" value="XBJ29801.1"/>
    <property type="molecule type" value="Genomic_DNA"/>
</dbReference>
<sequence length="112" mass="13441">MKKNEKFDRVRYVRNLEKFANSASSALKREDYDEKLFQERMLKNAQNFNKTPAVVLNSSYTKELENFVNACLDFKFSKNELLTKANNLDKLKKQQSYKKDKHKNKFKEENYD</sequence>
<dbReference type="RefSeq" id="WP_134238414.1">
    <property type="nucleotide sequence ID" value="NZ_CP155620.1"/>
</dbReference>
<feature type="compositionally biased region" description="Basic residues" evidence="1">
    <location>
        <begin position="93"/>
        <end position="105"/>
    </location>
</feature>
<evidence type="ECO:0000313" key="2">
    <source>
        <dbReference type="EMBL" id="XBJ29801.1"/>
    </source>
</evidence>
<protein>
    <submittedName>
        <fullName evidence="2">Uncharacterized protein</fullName>
    </submittedName>
</protein>
<reference evidence="2" key="1">
    <citation type="submission" date="2024-05" db="EMBL/GenBank/DDBJ databases">
        <title>Campylobacter coli isolated from environmental waters in Slovenia.</title>
        <authorList>
            <person name="Zautner A.E."/>
            <person name="Bunk B."/>
            <person name="Riedel T."/>
            <person name="Sproeer C."/>
        </authorList>
    </citation>
    <scope>NUCLEOTIDE SEQUENCE</scope>
    <source>
        <strain evidence="2">CCS1377</strain>
    </source>
</reference>
<dbReference type="AlphaFoldDB" id="A0AAU7E8H2"/>
<evidence type="ECO:0000256" key="1">
    <source>
        <dbReference type="SAM" id="MobiDB-lite"/>
    </source>
</evidence>